<name>A0A6G5A4P2_RHIMP</name>
<feature type="signal peptide" evidence="1">
    <location>
        <begin position="1"/>
        <end position="18"/>
    </location>
</feature>
<dbReference type="EMBL" id="GIKN01002920">
    <property type="protein sequence ID" value="NIE45193.1"/>
    <property type="molecule type" value="Transcribed_RNA"/>
</dbReference>
<dbReference type="AlphaFoldDB" id="A0A6G5A4P2"/>
<keyword evidence="1" id="KW-0732">Signal</keyword>
<evidence type="ECO:0000256" key="1">
    <source>
        <dbReference type="SAM" id="SignalP"/>
    </source>
</evidence>
<proteinExistence type="predicted"/>
<protein>
    <recommendedName>
        <fullName evidence="3">Secreted protein</fullName>
    </recommendedName>
</protein>
<evidence type="ECO:0000313" key="2">
    <source>
        <dbReference type="EMBL" id="NIE45193.1"/>
    </source>
</evidence>
<sequence length="153" mass="16521">MDMILLLLCCVPETGVHSPSSRVQSDWAGRSDCHDLSCPTWHSSAPGEHRSQVRGCSGHCMCVAIGTPVTFFWPVLSSTVAVCCVLQSSVPTVESPTCVTKLHTHATESCEGKKKGSTSVSSVRHFAVRANCVSSHRPLRKSSCFAPFRFLLS</sequence>
<accession>A0A6G5A4P2</accession>
<feature type="chain" id="PRO_5026356597" description="Secreted protein" evidence="1">
    <location>
        <begin position="19"/>
        <end position="153"/>
    </location>
</feature>
<evidence type="ECO:0008006" key="3">
    <source>
        <dbReference type="Google" id="ProtNLM"/>
    </source>
</evidence>
<organism evidence="2">
    <name type="scientific">Rhipicephalus microplus</name>
    <name type="common">Cattle tick</name>
    <name type="synonym">Boophilus microplus</name>
    <dbReference type="NCBI Taxonomy" id="6941"/>
    <lineage>
        <taxon>Eukaryota</taxon>
        <taxon>Metazoa</taxon>
        <taxon>Ecdysozoa</taxon>
        <taxon>Arthropoda</taxon>
        <taxon>Chelicerata</taxon>
        <taxon>Arachnida</taxon>
        <taxon>Acari</taxon>
        <taxon>Parasitiformes</taxon>
        <taxon>Ixodida</taxon>
        <taxon>Ixodoidea</taxon>
        <taxon>Ixodidae</taxon>
        <taxon>Rhipicephalinae</taxon>
        <taxon>Rhipicephalus</taxon>
        <taxon>Boophilus</taxon>
    </lineage>
</organism>
<reference evidence="2" key="1">
    <citation type="submission" date="2020-03" db="EMBL/GenBank/DDBJ databases">
        <title>A transcriptome and proteome of the tick Rhipicephalus microplus shaped by the genetic composition of its hosts and developmental stage.</title>
        <authorList>
            <person name="Garcia G.R."/>
            <person name="Ribeiro J.M.C."/>
            <person name="Maruyama S.R."/>
            <person name="Gardinasse L.G."/>
            <person name="Nelson K."/>
            <person name="Ferreira B.R."/>
            <person name="Andrade T.G."/>
            <person name="Santos I.K.F.M."/>
        </authorList>
    </citation>
    <scope>NUCLEOTIDE SEQUENCE</scope>
    <source>
        <strain evidence="2">NSGR</strain>
        <tissue evidence="2">Salivary glands</tissue>
    </source>
</reference>